<dbReference type="InterPro" id="IPR023393">
    <property type="entry name" value="START-like_dom_sf"/>
</dbReference>
<comment type="caution">
    <text evidence="1">The sequence shown here is derived from an EMBL/GenBank/DDBJ whole genome shotgun (WGS) entry which is preliminary data.</text>
</comment>
<evidence type="ECO:0000313" key="2">
    <source>
        <dbReference type="Proteomes" id="UP000431080"/>
    </source>
</evidence>
<dbReference type="EMBL" id="WJIF01000008">
    <property type="protein sequence ID" value="MRG60818.1"/>
    <property type="molecule type" value="Genomic_DNA"/>
</dbReference>
<dbReference type="SUPFAM" id="SSF55961">
    <property type="entry name" value="Bet v1-like"/>
    <property type="match status" value="1"/>
</dbReference>
<dbReference type="AlphaFoldDB" id="A0A6I2FJD7"/>
<gene>
    <name evidence="1" type="ORF">GE115_13215</name>
</gene>
<keyword evidence="2" id="KW-1185">Reference proteome</keyword>
<reference evidence="1 2" key="1">
    <citation type="submission" date="2019-10" db="EMBL/GenBank/DDBJ databases">
        <authorList>
            <person name="Nie G."/>
            <person name="Ming H."/>
            <person name="Yi B."/>
        </authorList>
    </citation>
    <scope>NUCLEOTIDE SEQUENCE [LARGE SCALE GENOMIC DNA]</scope>
    <source>
        <strain evidence="1 2">CFH 90414</strain>
    </source>
</reference>
<sequence length="203" mass="22996">MSRGRGGVYVEAYVRCDLETLWRLTQDPGEHVRWDLRFSRITPERDLPGGGHAFTYERSLGLHVIRGTGTTIGERVRADGVRTSALRFDTDDPWSPLRHGRGYWRYVPEPGGVRFSTGYDYEPGFGRLADRVLRPLVVWMTAWSFDRLRIWAETGESPERWGVASVLAIWRPARPRASRCRTTPPERGAFADAPATLAALKAP</sequence>
<dbReference type="RefSeq" id="WP_312855158.1">
    <property type="nucleotide sequence ID" value="NZ_WJIF01000008.1"/>
</dbReference>
<organism evidence="1 2">
    <name type="scientific">Agromyces agglutinans</name>
    <dbReference type="NCBI Taxonomy" id="2662258"/>
    <lineage>
        <taxon>Bacteria</taxon>
        <taxon>Bacillati</taxon>
        <taxon>Actinomycetota</taxon>
        <taxon>Actinomycetes</taxon>
        <taxon>Micrococcales</taxon>
        <taxon>Microbacteriaceae</taxon>
        <taxon>Agromyces</taxon>
    </lineage>
</organism>
<dbReference type="Proteomes" id="UP000431080">
    <property type="component" value="Unassembled WGS sequence"/>
</dbReference>
<dbReference type="Gene3D" id="3.30.530.20">
    <property type="match status" value="1"/>
</dbReference>
<name>A0A6I2FJD7_9MICO</name>
<accession>A0A6I2FJD7</accession>
<proteinExistence type="predicted"/>
<evidence type="ECO:0000313" key="1">
    <source>
        <dbReference type="EMBL" id="MRG60818.1"/>
    </source>
</evidence>
<protein>
    <submittedName>
        <fullName evidence="1">SRPBCC family protein</fullName>
    </submittedName>
</protein>